<dbReference type="PROSITE" id="PS51208">
    <property type="entry name" value="AUTOTRANSPORTER"/>
    <property type="match status" value="1"/>
</dbReference>
<dbReference type="SUPFAM" id="SSF103515">
    <property type="entry name" value="Autotransporter"/>
    <property type="match status" value="1"/>
</dbReference>
<evidence type="ECO:0000313" key="4">
    <source>
        <dbReference type="Proteomes" id="UP000253728"/>
    </source>
</evidence>
<keyword evidence="3" id="KW-0378">Hydrolase</keyword>
<evidence type="ECO:0000259" key="2">
    <source>
        <dbReference type="PROSITE" id="PS51208"/>
    </source>
</evidence>
<feature type="region of interest" description="Disordered" evidence="1">
    <location>
        <begin position="1"/>
        <end position="49"/>
    </location>
</feature>
<accession>A0A336N8I2</accession>
<dbReference type="Proteomes" id="UP000253728">
    <property type="component" value="Unassembled WGS sequence"/>
</dbReference>
<gene>
    <name evidence="3" type="primary">hap</name>
    <name evidence="3" type="ORF">NCTC5908_01726</name>
</gene>
<evidence type="ECO:0000256" key="1">
    <source>
        <dbReference type="SAM" id="MobiDB-lite"/>
    </source>
</evidence>
<feature type="domain" description="Autotransporter" evidence="2">
    <location>
        <begin position="133"/>
        <end position="383"/>
    </location>
</feature>
<proteinExistence type="predicted"/>
<feature type="compositionally biased region" description="Polar residues" evidence="1">
    <location>
        <begin position="36"/>
        <end position="47"/>
    </location>
</feature>
<dbReference type="Pfam" id="PF03797">
    <property type="entry name" value="Autotransporter"/>
    <property type="match status" value="1"/>
</dbReference>
<protein>
    <submittedName>
        <fullName evidence="3">Adhesion and penetration protein autotransporter</fullName>
        <ecNumber evidence="3">3.4.21.-</ecNumber>
    </submittedName>
</protein>
<dbReference type="Gene3D" id="2.40.128.130">
    <property type="entry name" value="Autotransporter beta-domain"/>
    <property type="match status" value="1"/>
</dbReference>
<dbReference type="InterPro" id="IPR036709">
    <property type="entry name" value="Autotransporte_beta_dom_sf"/>
</dbReference>
<dbReference type="InterPro" id="IPR005546">
    <property type="entry name" value="Autotransporte_beta"/>
</dbReference>
<dbReference type="EMBL" id="UFSP01000003">
    <property type="protein sequence ID" value="SSZ29914.1"/>
    <property type="molecule type" value="Genomic_DNA"/>
</dbReference>
<organism evidence="3 4">
    <name type="scientific">Aggregatibacter aphrophilus</name>
    <name type="common">Haemophilus aphrophilus</name>
    <dbReference type="NCBI Taxonomy" id="732"/>
    <lineage>
        <taxon>Bacteria</taxon>
        <taxon>Pseudomonadati</taxon>
        <taxon>Pseudomonadota</taxon>
        <taxon>Gammaproteobacteria</taxon>
        <taxon>Pasteurellales</taxon>
        <taxon>Pasteurellaceae</taxon>
        <taxon>Aggregatibacter</taxon>
    </lineage>
</organism>
<evidence type="ECO:0000313" key="3">
    <source>
        <dbReference type="EMBL" id="SSZ29914.1"/>
    </source>
</evidence>
<sequence length="383" mass="42259">MKETQNISVNPEGESEIANTLASDKQPIPTVEESVAPTNNSPENTQAEADVTKEVAIETQPSLELLGAVETSAVQLSPEETPQYNEAQKTQALADRQKEMAAANAMVSDVSIITALNLDLAGRMDRRLDRTNFYRPLGGVWVEYANNDVHANNGDYRNYRSQSNQITLGNDEAELDNGVILGGTLTHAKNNNKYGSLNGSGHLTMLTAYAKQNFEEYSKAIDISYGWSSSKIAESKFKRKIISVGMNFAYDFEFEDFKVTPIWGLRYHQISATSGEVNGLVVRSPSLSLVAYHAGVKVSNTFNVDGVEVTPAFSSYYVTTLGKSYGQNINGQEFQQKVGTYFYNDVSLGVGIQDWKVSAYAGFNRGKHGEKQNQLGVKLNYYW</sequence>
<name>A0A336N8I2_AGGAP</name>
<dbReference type="GO" id="GO:0016787">
    <property type="term" value="F:hydrolase activity"/>
    <property type="evidence" value="ECO:0007669"/>
    <property type="project" value="UniProtKB-KW"/>
</dbReference>
<dbReference type="EC" id="3.4.21.-" evidence="3"/>
<dbReference type="AlphaFoldDB" id="A0A336N8I2"/>
<dbReference type="STRING" id="732.ADJ80_05260"/>
<reference evidence="3 4" key="1">
    <citation type="submission" date="2018-06" db="EMBL/GenBank/DDBJ databases">
        <authorList>
            <consortium name="Pathogen Informatics"/>
            <person name="Doyle S."/>
        </authorList>
    </citation>
    <scope>NUCLEOTIDE SEQUENCE [LARGE SCALE GENOMIC DNA]</scope>
    <source>
        <strain evidence="3 4">NCTC5908</strain>
    </source>
</reference>